<comment type="subcellular location">
    <subcellularLocation>
        <location evidence="1">Cell membrane</location>
        <topology evidence="1">Multi-pass membrane protein</topology>
    </subcellularLocation>
</comment>
<gene>
    <name evidence="7" type="ORF">SAMN02745229_02025</name>
</gene>
<evidence type="ECO:0000313" key="8">
    <source>
        <dbReference type="Proteomes" id="UP000184278"/>
    </source>
</evidence>
<evidence type="ECO:0000256" key="2">
    <source>
        <dbReference type="ARBA" id="ARBA00022475"/>
    </source>
</evidence>
<feature type="transmembrane region" description="Helical" evidence="6">
    <location>
        <begin position="108"/>
        <end position="127"/>
    </location>
</feature>
<feature type="transmembrane region" description="Helical" evidence="6">
    <location>
        <begin position="330"/>
        <end position="351"/>
    </location>
</feature>
<feature type="transmembrane region" description="Helical" evidence="6">
    <location>
        <begin position="413"/>
        <end position="439"/>
    </location>
</feature>
<evidence type="ECO:0000313" key="7">
    <source>
        <dbReference type="EMBL" id="SHI20244.1"/>
    </source>
</evidence>
<evidence type="ECO:0000256" key="4">
    <source>
        <dbReference type="ARBA" id="ARBA00022989"/>
    </source>
</evidence>
<feature type="transmembrane region" description="Helical" evidence="6">
    <location>
        <begin position="451"/>
        <end position="473"/>
    </location>
</feature>
<name>A0A1M5Z7T4_BUTFI</name>
<proteinExistence type="predicted"/>
<feature type="transmembrane region" description="Helical" evidence="6">
    <location>
        <begin position="485"/>
        <end position="503"/>
    </location>
</feature>
<evidence type="ECO:0000256" key="3">
    <source>
        <dbReference type="ARBA" id="ARBA00022692"/>
    </source>
</evidence>
<organism evidence="7 8">
    <name type="scientific">Butyrivibrio fibrisolvens DSM 3071</name>
    <dbReference type="NCBI Taxonomy" id="1121131"/>
    <lineage>
        <taxon>Bacteria</taxon>
        <taxon>Bacillati</taxon>
        <taxon>Bacillota</taxon>
        <taxon>Clostridia</taxon>
        <taxon>Lachnospirales</taxon>
        <taxon>Lachnospiraceae</taxon>
        <taxon>Butyrivibrio</taxon>
    </lineage>
</organism>
<evidence type="ECO:0000256" key="6">
    <source>
        <dbReference type="SAM" id="Phobius"/>
    </source>
</evidence>
<dbReference type="PANTHER" id="PTHR30250">
    <property type="entry name" value="PST FAMILY PREDICTED COLANIC ACID TRANSPORTER"/>
    <property type="match status" value="1"/>
</dbReference>
<feature type="transmembrane region" description="Helical" evidence="6">
    <location>
        <begin position="139"/>
        <end position="159"/>
    </location>
</feature>
<dbReference type="STRING" id="1121131.SAMN02745229_02025"/>
<evidence type="ECO:0000256" key="5">
    <source>
        <dbReference type="ARBA" id="ARBA00023136"/>
    </source>
</evidence>
<evidence type="ECO:0000256" key="1">
    <source>
        <dbReference type="ARBA" id="ARBA00004651"/>
    </source>
</evidence>
<dbReference type="PANTHER" id="PTHR30250:SF26">
    <property type="entry name" value="PSMA PROTEIN"/>
    <property type="match status" value="1"/>
</dbReference>
<dbReference type="Proteomes" id="UP000184278">
    <property type="component" value="Unassembled WGS sequence"/>
</dbReference>
<dbReference type="InterPro" id="IPR050833">
    <property type="entry name" value="Poly_Biosynth_Transport"/>
</dbReference>
<feature type="transmembrane region" description="Helical" evidence="6">
    <location>
        <begin position="385"/>
        <end position="407"/>
    </location>
</feature>
<feature type="transmembrane region" description="Helical" evidence="6">
    <location>
        <begin position="28"/>
        <end position="51"/>
    </location>
</feature>
<dbReference type="AlphaFoldDB" id="A0A1M5Z7T4"/>
<feature type="transmembrane region" description="Helical" evidence="6">
    <location>
        <begin position="357"/>
        <end position="373"/>
    </location>
</feature>
<dbReference type="GO" id="GO:0005886">
    <property type="term" value="C:plasma membrane"/>
    <property type="evidence" value="ECO:0007669"/>
    <property type="project" value="UniProtKB-SubCell"/>
</dbReference>
<sequence>MQNNYRQLDDNKKVMINKEIYSMGKKNLIITFWCQLGYIFVSFICRTVFTYVLGAEYLGINGLFSNVITILSFVELGLGNAMVYKLYKPIKDNDTNSIRIYISFYKHVYRIIMTIVFFVGLALAPFLDKLVSNSNVSTNIYLLYFLFLLDTVISYAYVFRKTIIIADQKNYIIESYTLSFNIAMNIIQMIIVAITHAYIPYLIVKIVFDLLCNVALDLRSVNDYPFLRNLDSSPKLSDEDKKEFYANIKGLFIEKMAAVSFSGTDNIFITMFYNVSMVGIVSQYTMILNAFNLLLTKVYGALTASIGKLNVEENSSFVENVFIKIYFTNALIYGLLFTGMANLLQVFVVDIWLNDDYFLGTIPILLMTAEVCIRGMHYPVFLVRSALGLFAQLRVVALFCAFLNIVLDFILGYFWGISGIIVATIVSRGIVYITDIFVVYKYGFKCSIKNFILIVLRCMINAVVIGWFAGYIIKLLPEFKGIIGFGLYIIISVMVFALLSWLFNIKQFNSILSDVRKEKD</sequence>
<keyword evidence="2" id="KW-1003">Cell membrane</keyword>
<dbReference type="EMBL" id="FQXK01000016">
    <property type="protein sequence ID" value="SHI20244.1"/>
    <property type="molecule type" value="Genomic_DNA"/>
</dbReference>
<keyword evidence="5 6" id="KW-0472">Membrane</keyword>
<reference evidence="8" key="1">
    <citation type="submission" date="2016-11" db="EMBL/GenBank/DDBJ databases">
        <authorList>
            <person name="Varghese N."/>
            <person name="Submissions S."/>
        </authorList>
    </citation>
    <scope>NUCLEOTIDE SEQUENCE [LARGE SCALE GENOMIC DNA]</scope>
    <source>
        <strain evidence="8">DSM 3071</strain>
    </source>
</reference>
<keyword evidence="3 6" id="KW-0812">Transmembrane</keyword>
<protein>
    <submittedName>
        <fullName evidence="7">Membrane protein involved in the export of O-antigen and teichoic acid</fullName>
    </submittedName>
</protein>
<feature type="transmembrane region" description="Helical" evidence="6">
    <location>
        <begin position="171"/>
        <end position="192"/>
    </location>
</feature>
<accession>A0A1M5Z7T4</accession>
<feature type="transmembrane region" description="Helical" evidence="6">
    <location>
        <begin position="63"/>
        <end position="87"/>
    </location>
</feature>
<keyword evidence="8" id="KW-1185">Reference proteome</keyword>
<keyword evidence="4 6" id="KW-1133">Transmembrane helix</keyword>